<gene>
    <name evidence="1" type="ORF">BFP71_02560</name>
</gene>
<dbReference type="Gene3D" id="1.25.40.10">
    <property type="entry name" value="Tetratricopeptide repeat domain"/>
    <property type="match status" value="1"/>
</dbReference>
<dbReference type="EMBL" id="MDGQ01000003">
    <property type="protein sequence ID" value="OEK06573.1"/>
    <property type="molecule type" value="Genomic_DNA"/>
</dbReference>
<proteinExistence type="predicted"/>
<dbReference type="Pfam" id="PF14903">
    <property type="entry name" value="WG_beta_rep"/>
    <property type="match status" value="1"/>
</dbReference>
<dbReference type="Proteomes" id="UP000095552">
    <property type="component" value="Unassembled WGS sequence"/>
</dbReference>
<dbReference type="OrthoDB" id="2485468at2"/>
<dbReference type="STRING" id="1563681.BFP71_02560"/>
<evidence type="ECO:0000313" key="1">
    <source>
        <dbReference type="EMBL" id="OEK06573.1"/>
    </source>
</evidence>
<protein>
    <recommendedName>
        <fullName evidence="3">WG repeat-containing protein</fullName>
    </recommendedName>
</protein>
<comment type="caution">
    <text evidence="1">The sequence shown here is derived from an EMBL/GenBank/DDBJ whole genome shotgun (WGS) entry which is preliminary data.</text>
</comment>
<sequence>MTALSKKLFLIYSIAAITVFWNIEIPKRAFRLYDKGDIVKAVEALEKSVQKDTLNPGAYMLYAKVYTDTAFSSYNVDTAYAYAKKAIGQLPLVTEAKDISSLRDLQVDSLSLENLKDRIDSLKFIEVKAIHTIEAYNDFVMAYDDADERPEAISRRNRIAFENAEAVNTWQGYERFMTEYPLAEDFTVASNRYMKLLYEERTADGSYDNLVDYLTDFPNSPYRSVVVDNIFPFATGVNTLESFRSFLVNYPNKKYSKTLSDRAYHIYKQKYPDSYFLKDFDFGLNTDSLKRAMSVESGIWLPKLEDGNISFMDDSGQTKLKTSFKSIPEDCRCTPQSTDFVYGSVGATSQLWGRNGQLIYEGSFDKATDLGYGFIGVQSAAGDRLIHKSGEVVIDEPKESISVLDNRFIRTQTQGLFGLENYAGAEYLPNEYVAIDTFSTYIWLENSTGIALVSPDALLAVLEGQAFEFQPMFDELELLPNGKFWVSKDNQEGVINQDLSPLIALGKQEVYDRDYGWRIASSDGITIIHKRYNGLAEQAPFTQVLENDRWLALEKDSAWTLLDQQGKIQPESGYDSLAFWGENMVMLFRNDSSWAQFKTGKKLLMQRSWTPKLLIPQEYIATGEKATTDFFMVSNAKNFRKIYNDTGREILSSTYRDVTALGPNMIRLQKRNAALADSTGKYLLNFIYDGIGSSNQGYVSILDKGKVGVINPAKDIKIAPFYEKLIEPYADTILVASDGKYKGFINKDNKELTTFEFDEVKYFSDTVALTRIEDEWLIYHIGMDEALLEGIESFELLENTGEDKLLKVKTATGEGIYSATAGEIVEPTYTQIKILGTPDNPIYFAMKLVAEANIYVVIYFDKKGNKLFTQSFRQDEYFRIVCPSK</sequence>
<evidence type="ECO:0000313" key="2">
    <source>
        <dbReference type="Proteomes" id="UP000095552"/>
    </source>
</evidence>
<keyword evidence="2" id="KW-1185">Reference proteome</keyword>
<dbReference type="AlphaFoldDB" id="A0A1E5T5C9"/>
<organism evidence="1 2">
    <name type="scientific">Roseivirga misakiensis</name>
    <dbReference type="NCBI Taxonomy" id="1563681"/>
    <lineage>
        <taxon>Bacteria</taxon>
        <taxon>Pseudomonadati</taxon>
        <taxon>Bacteroidota</taxon>
        <taxon>Cytophagia</taxon>
        <taxon>Cytophagales</taxon>
        <taxon>Roseivirgaceae</taxon>
        <taxon>Roseivirga</taxon>
    </lineage>
</organism>
<reference evidence="1 2" key="1">
    <citation type="submission" date="2016-08" db="EMBL/GenBank/DDBJ databases">
        <title>Draft genome of Fabibacter sp. strain SK-8.</title>
        <authorList>
            <person name="Wong S.-K."/>
            <person name="Hamasaki K."/>
            <person name="Yoshizawa S."/>
        </authorList>
    </citation>
    <scope>NUCLEOTIDE SEQUENCE [LARGE SCALE GENOMIC DNA]</scope>
    <source>
        <strain evidence="1 2">SK-8</strain>
    </source>
</reference>
<dbReference type="RefSeq" id="WP_069833885.1">
    <property type="nucleotide sequence ID" value="NZ_MDGQ01000003.1"/>
</dbReference>
<dbReference type="InterPro" id="IPR011990">
    <property type="entry name" value="TPR-like_helical_dom_sf"/>
</dbReference>
<name>A0A1E5T5C9_9BACT</name>
<dbReference type="InterPro" id="IPR032774">
    <property type="entry name" value="WG_beta_rep"/>
</dbReference>
<evidence type="ECO:0008006" key="3">
    <source>
        <dbReference type="Google" id="ProtNLM"/>
    </source>
</evidence>
<accession>A0A1E5T5C9</accession>